<evidence type="ECO:0000256" key="1">
    <source>
        <dbReference type="SAM" id="Phobius"/>
    </source>
</evidence>
<dbReference type="EMBL" id="BMAT01004581">
    <property type="protein sequence ID" value="GFR76224.1"/>
    <property type="molecule type" value="Genomic_DNA"/>
</dbReference>
<evidence type="ECO:0000313" key="3">
    <source>
        <dbReference type="Proteomes" id="UP000762676"/>
    </source>
</evidence>
<dbReference type="InterPro" id="IPR003937">
    <property type="entry name" value="K_chnl_volt-dep_KCNQ"/>
</dbReference>
<keyword evidence="1" id="KW-0812">Transmembrane</keyword>
<dbReference type="AlphaFoldDB" id="A0AAV4FT64"/>
<dbReference type="GO" id="GO:0008076">
    <property type="term" value="C:voltage-gated potassium channel complex"/>
    <property type="evidence" value="ECO:0007669"/>
    <property type="project" value="TreeGrafter"/>
</dbReference>
<gene>
    <name evidence="2" type="ORF">ElyMa_002207800</name>
</gene>
<protein>
    <submittedName>
        <fullName evidence="2">Potassium voltage-gated channel subfamily KQT member 1</fullName>
    </submittedName>
</protein>
<comment type="caution">
    <text evidence="2">The sequence shown here is derived from an EMBL/GenBank/DDBJ whole genome shotgun (WGS) entry which is preliminary data.</text>
</comment>
<dbReference type="PANTHER" id="PTHR47735:SF14">
    <property type="entry name" value="POTASSIUM VOLTAGE-GATED CHANNEL SUBFAMILY KQT MEMBER 1"/>
    <property type="match status" value="1"/>
</dbReference>
<organism evidence="2 3">
    <name type="scientific">Elysia marginata</name>
    <dbReference type="NCBI Taxonomy" id="1093978"/>
    <lineage>
        <taxon>Eukaryota</taxon>
        <taxon>Metazoa</taxon>
        <taxon>Spiralia</taxon>
        <taxon>Lophotrochozoa</taxon>
        <taxon>Mollusca</taxon>
        <taxon>Gastropoda</taxon>
        <taxon>Heterobranchia</taxon>
        <taxon>Euthyneura</taxon>
        <taxon>Panpulmonata</taxon>
        <taxon>Sacoglossa</taxon>
        <taxon>Placobranchoidea</taxon>
        <taxon>Plakobranchidae</taxon>
        <taxon>Elysia</taxon>
    </lineage>
</organism>
<proteinExistence type="predicted"/>
<dbReference type="PANTHER" id="PTHR47735">
    <property type="entry name" value="POTASSIUM VOLTAGE-GATED CHANNEL SUBFAMILY KQT MEMBER 4"/>
    <property type="match status" value="1"/>
</dbReference>
<feature type="transmembrane region" description="Helical" evidence="1">
    <location>
        <begin position="44"/>
        <end position="63"/>
    </location>
</feature>
<dbReference type="Gene3D" id="1.10.287.70">
    <property type="match status" value="1"/>
</dbReference>
<dbReference type="GO" id="GO:0005249">
    <property type="term" value="F:voltage-gated potassium channel activity"/>
    <property type="evidence" value="ECO:0007669"/>
    <property type="project" value="InterPro"/>
</dbReference>
<sequence length="156" mass="17668">MSWVGPGAASHAVISVLHICELEQTRTQVAVHQLTPVLLSDQELVTTLYIGLLGLVFSSYFVYLAEKDEPRRETDRPGTYNGTTFKPKFNNFADAIWWGVYRPQDNFSRYANVNAEGSISVELASVVMRSCVPWSSDLVQSQFYFHLARFTLFCPH</sequence>
<keyword evidence="1" id="KW-0472">Membrane</keyword>
<evidence type="ECO:0000313" key="2">
    <source>
        <dbReference type="EMBL" id="GFR76224.1"/>
    </source>
</evidence>
<reference evidence="2 3" key="1">
    <citation type="journal article" date="2021" name="Elife">
        <title>Chloroplast acquisition without the gene transfer in kleptoplastic sea slugs, Plakobranchus ocellatus.</title>
        <authorList>
            <person name="Maeda T."/>
            <person name="Takahashi S."/>
            <person name="Yoshida T."/>
            <person name="Shimamura S."/>
            <person name="Takaki Y."/>
            <person name="Nagai Y."/>
            <person name="Toyoda A."/>
            <person name="Suzuki Y."/>
            <person name="Arimoto A."/>
            <person name="Ishii H."/>
            <person name="Satoh N."/>
            <person name="Nishiyama T."/>
            <person name="Hasebe M."/>
            <person name="Maruyama T."/>
            <person name="Minagawa J."/>
            <person name="Obokata J."/>
            <person name="Shigenobu S."/>
        </authorList>
    </citation>
    <scope>NUCLEOTIDE SEQUENCE [LARGE SCALE GENOMIC DNA]</scope>
</reference>
<dbReference type="Proteomes" id="UP000762676">
    <property type="component" value="Unassembled WGS sequence"/>
</dbReference>
<accession>A0AAV4FT64</accession>
<keyword evidence="3" id="KW-1185">Reference proteome</keyword>
<name>A0AAV4FT64_9GAST</name>
<keyword evidence="1" id="KW-1133">Transmembrane helix</keyword>